<name>A0A9C6TJA8_ARADU</name>
<reference evidence="2" key="1">
    <citation type="journal article" date="2016" name="Nat. Genet.">
        <title>The genome sequences of Arachis duranensis and Arachis ipaensis, the diploid ancestors of cultivated peanut.</title>
        <authorList>
            <person name="Bertioli D.J."/>
            <person name="Cannon S.B."/>
            <person name="Froenicke L."/>
            <person name="Huang G."/>
            <person name="Farmer A.D."/>
            <person name="Cannon E.K."/>
            <person name="Liu X."/>
            <person name="Gao D."/>
            <person name="Clevenger J."/>
            <person name="Dash S."/>
            <person name="Ren L."/>
            <person name="Moretzsohn M.C."/>
            <person name="Shirasawa K."/>
            <person name="Huang W."/>
            <person name="Vidigal B."/>
            <person name="Abernathy B."/>
            <person name="Chu Y."/>
            <person name="Niederhuth C.E."/>
            <person name="Umale P."/>
            <person name="Araujo A.C."/>
            <person name="Kozik A."/>
            <person name="Kim K.D."/>
            <person name="Burow M.D."/>
            <person name="Varshney R.K."/>
            <person name="Wang X."/>
            <person name="Zhang X."/>
            <person name="Barkley N."/>
            <person name="Guimaraes P.M."/>
            <person name="Isobe S."/>
            <person name="Guo B."/>
            <person name="Liao B."/>
            <person name="Stalker H.T."/>
            <person name="Schmitz R.J."/>
            <person name="Scheffler B.E."/>
            <person name="Leal-Bertioli S.C."/>
            <person name="Xun X."/>
            <person name="Jackson S.A."/>
            <person name="Michelmore R."/>
            <person name="Ozias-Akins P."/>
        </authorList>
    </citation>
    <scope>NUCLEOTIDE SEQUENCE [LARGE SCALE GENOMIC DNA]</scope>
    <source>
        <strain evidence="2">cv. V14167</strain>
    </source>
</reference>
<proteinExistence type="predicted"/>
<keyword evidence="2" id="KW-1185">Reference proteome</keyword>
<accession>A0A9C6TJA8</accession>
<feature type="compositionally biased region" description="Low complexity" evidence="1">
    <location>
        <begin position="196"/>
        <end position="211"/>
    </location>
</feature>
<organism evidence="2 3">
    <name type="scientific">Arachis duranensis</name>
    <name type="common">Wild peanut</name>
    <dbReference type="NCBI Taxonomy" id="130453"/>
    <lineage>
        <taxon>Eukaryota</taxon>
        <taxon>Viridiplantae</taxon>
        <taxon>Streptophyta</taxon>
        <taxon>Embryophyta</taxon>
        <taxon>Tracheophyta</taxon>
        <taxon>Spermatophyta</taxon>
        <taxon>Magnoliopsida</taxon>
        <taxon>eudicotyledons</taxon>
        <taxon>Gunneridae</taxon>
        <taxon>Pentapetalae</taxon>
        <taxon>rosids</taxon>
        <taxon>fabids</taxon>
        <taxon>Fabales</taxon>
        <taxon>Fabaceae</taxon>
        <taxon>Papilionoideae</taxon>
        <taxon>50 kb inversion clade</taxon>
        <taxon>dalbergioids sensu lato</taxon>
        <taxon>Dalbergieae</taxon>
        <taxon>Pterocarpus clade</taxon>
        <taxon>Arachis</taxon>
    </lineage>
</organism>
<dbReference type="Proteomes" id="UP000515211">
    <property type="component" value="Chromosome 5"/>
</dbReference>
<reference evidence="3" key="2">
    <citation type="submission" date="2025-08" db="UniProtKB">
        <authorList>
            <consortium name="RefSeq"/>
        </authorList>
    </citation>
    <scope>IDENTIFICATION</scope>
    <source>
        <tissue evidence="3">Whole plant</tissue>
    </source>
</reference>
<feature type="region of interest" description="Disordered" evidence="1">
    <location>
        <begin position="178"/>
        <end position="247"/>
    </location>
</feature>
<dbReference type="KEGG" id="adu:127747591"/>
<gene>
    <name evidence="3" type="primary">LOC127747591</name>
</gene>
<dbReference type="RefSeq" id="XP_052117611.1">
    <property type="nucleotide sequence ID" value="XM_052261651.1"/>
</dbReference>
<dbReference type="GeneID" id="127747591"/>
<feature type="region of interest" description="Disordered" evidence="1">
    <location>
        <begin position="68"/>
        <end position="87"/>
    </location>
</feature>
<evidence type="ECO:0000256" key="1">
    <source>
        <dbReference type="SAM" id="MobiDB-lite"/>
    </source>
</evidence>
<sequence length="247" mass="26469">MLSEVEQAFVVVLEDLWRKPPHLDTKRFLSDPSLVWAALEMSKNNDSMKAFKKAKKATAALNISAKAAGEGSSQVPVKPPVPSSPGPRKAIPIPWVRLVDPPQSSAAAPGAPPCKKQKELMHLREDLETARVNYGELQGHLVGSVTAASENLMEQFRVVAPDADLTLISLDNVVRDGKIVPDDQDDDEADPPPVPSLKVSTSSVPPVTSDPNCQILNRDDGTVDAVPLQTRPPSPCPDAAKKAPDVC</sequence>
<dbReference type="AlphaFoldDB" id="A0A9C6TJA8"/>
<evidence type="ECO:0000313" key="3">
    <source>
        <dbReference type="RefSeq" id="XP_052117611.1"/>
    </source>
</evidence>
<protein>
    <submittedName>
        <fullName evidence="3">Uncharacterized protein LOC127747591</fullName>
    </submittedName>
</protein>
<evidence type="ECO:0000313" key="2">
    <source>
        <dbReference type="Proteomes" id="UP000515211"/>
    </source>
</evidence>